<name>A0ABT8SBP2_9BURK</name>
<evidence type="ECO:0000259" key="4">
    <source>
        <dbReference type="Pfam" id="PF07804"/>
    </source>
</evidence>
<sequence length="444" mass="48864">MRNSTPSADAKSVPARLFVHIDRPDGVHPVGEMRFDSSVVGGFSAKFRYVAEWLADEARRFPLDPINLPLTASPQWIETDNKFVSLGALFDAGPDMWGRQVMRHKTGIASPAESALLLMGRGNGVGALLFSTRPDLKRSDLPGFDTLPLIEEDLYRVHQAAHNVFATTPMPEELQGLLAGSWSIGGARAKAVMRDRDNGIWICKFSEPGSTVDRQRVEYANLRMAAAIGLEVPEVRLVETDLGSVLQVRRFDRNNDLQRLHYASAISLVSAVPEDKRLTSARDQRVFSYANLAHIASTVSSDPIHDRTSIYARMALNVAVKNTDDHLKNTGFTETESAGLKRLRLSPVFDVVTQASSHHYLRIGSKGRVGTMENVLSEFGYFKLTEKGAHNIVAKVVDVVAHRHQFYEEAGLTGRDIDALNELIEPIVPAAADEGEVEPADSPC</sequence>
<dbReference type="PANTHER" id="PTHR37419:SF8">
    <property type="entry name" value="TOXIN YJJJ"/>
    <property type="match status" value="1"/>
</dbReference>
<evidence type="ECO:0000313" key="5">
    <source>
        <dbReference type="EMBL" id="MDO1536337.1"/>
    </source>
</evidence>
<comment type="caution">
    <text evidence="5">The sequence shown here is derived from an EMBL/GenBank/DDBJ whole genome shotgun (WGS) entry which is preliminary data.</text>
</comment>
<evidence type="ECO:0000313" key="6">
    <source>
        <dbReference type="Proteomes" id="UP001169027"/>
    </source>
</evidence>
<dbReference type="Proteomes" id="UP001169027">
    <property type="component" value="Unassembled WGS sequence"/>
</dbReference>
<evidence type="ECO:0000256" key="2">
    <source>
        <dbReference type="ARBA" id="ARBA00022679"/>
    </source>
</evidence>
<protein>
    <submittedName>
        <fullName evidence="5">HipA domain-containing protein</fullName>
    </submittedName>
</protein>
<dbReference type="InterPro" id="IPR012893">
    <property type="entry name" value="HipA-like_C"/>
</dbReference>
<keyword evidence="6" id="KW-1185">Reference proteome</keyword>
<evidence type="ECO:0000256" key="3">
    <source>
        <dbReference type="ARBA" id="ARBA00022777"/>
    </source>
</evidence>
<keyword evidence="2" id="KW-0808">Transferase</keyword>
<dbReference type="PANTHER" id="PTHR37419">
    <property type="entry name" value="SERINE/THREONINE-PROTEIN KINASE TOXIN HIPA"/>
    <property type="match status" value="1"/>
</dbReference>
<organism evidence="5 6">
    <name type="scientific">Variovorax ginsengisoli</name>
    <dbReference type="NCBI Taxonomy" id="363844"/>
    <lineage>
        <taxon>Bacteria</taxon>
        <taxon>Pseudomonadati</taxon>
        <taxon>Pseudomonadota</taxon>
        <taxon>Betaproteobacteria</taxon>
        <taxon>Burkholderiales</taxon>
        <taxon>Comamonadaceae</taxon>
        <taxon>Variovorax</taxon>
    </lineage>
</organism>
<evidence type="ECO:0000256" key="1">
    <source>
        <dbReference type="ARBA" id="ARBA00010164"/>
    </source>
</evidence>
<gene>
    <name evidence="5" type="ORF">Q2T77_29025</name>
</gene>
<dbReference type="InterPro" id="IPR052028">
    <property type="entry name" value="HipA_Ser/Thr_kinase"/>
</dbReference>
<keyword evidence="3" id="KW-0418">Kinase</keyword>
<proteinExistence type="inferred from homology"/>
<dbReference type="Pfam" id="PF07804">
    <property type="entry name" value="HipA_C"/>
    <property type="match status" value="1"/>
</dbReference>
<reference evidence="5" key="1">
    <citation type="submission" date="2023-06" db="EMBL/GenBank/DDBJ databases">
        <authorList>
            <person name="Jiang Y."/>
            <person name="Liu Q."/>
        </authorList>
    </citation>
    <scope>NUCLEOTIDE SEQUENCE</scope>
    <source>
        <strain evidence="5">CGMCC 1.12090</strain>
    </source>
</reference>
<accession>A0ABT8SBP2</accession>
<comment type="similarity">
    <text evidence="1">Belongs to the HipA Ser/Thr kinase family.</text>
</comment>
<feature type="domain" description="HipA-like C-terminal" evidence="4">
    <location>
        <begin position="182"/>
        <end position="400"/>
    </location>
</feature>
<dbReference type="EMBL" id="JAUKVY010000027">
    <property type="protein sequence ID" value="MDO1536337.1"/>
    <property type="molecule type" value="Genomic_DNA"/>
</dbReference>
<dbReference type="RefSeq" id="WP_301814350.1">
    <property type="nucleotide sequence ID" value="NZ_JAUJZH010000027.1"/>
</dbReference>